<evidence type="ECO:0000256" key="3">
    <source>
        <dbReference type="ARBA" id="ARBA00009347"/>
    </source>
</evidence>
<evidence type="ECO:0000259" key="15">
    <source>
        <dbReference type="Pfam" id="PF09317"/>
    </source>
</evidence>
<reference evidence="16 17" key="2">
    <citation type="journal article" date="2018" name="Int. J. Syst. Evol. Microbiol.">
        <title>Marinobacterium aestuarii sp. nov., a benzene-degrading marine bacterium isolated from estuary sediment.</title>
        <authorList>
            <person name="Bae S.S."/>
            <person name="Jung J."/>
            <person name="Chung D."/>
            <person name="Baek K."/>
        </authorList>
    </citation>
    <scope>NUCLEOTIDE SEQUENCE [LARGE SCALE GENOMIC DNA]</scope>
    <source>
        <strain evidence="16 17">ST58-10</strain>
    </source>
</reference>
<evidence type="ECO:0000256" key="10">
    <source>
        <dbReference type="ARBA" id="ARBA00047882"/>
    </source>
</evidence>
<evidence type="ECO:0000256" key="7">
    <source>
        <dbReference type="ARBA" id="ARBA00022630"/>
    </source>
</evidence>
<dbReference type="Pfam" id="PF09317">
    <property type="entry name" value="ACDH_C"/>
    <property type="match status" value="1"/>
</dbReference>
<dbReference type="UniPathway" id="UPA00659"/>
<reference evidence="17" key="1">
    <citation type="submission" date="2016-05" db="EMBL/GenBank/DDBJ databases">
        <authorList>
            <person name="Baek K."/>
            <person name="Yang S.-J."/>
        </authorList>
    </citation>
    <scope>NUCLEOTIDE SEQUENCE [LARGE SCALE GENOMIC DNA]</scope>
    <source>
        <strain evidence="17">ST58-10</strain>
    </source>
</reference>
<proteinExistence type="inferred from homology"/>
<dbReference type="InterPro" id="IPR046373">
    <property type="entry name" value="Acyl-CoA_Oxase/DH_mid-dom_sf"/>
</dbReference>
<dbReference type="Pfam" id="PF00441">
    <property type="entry name" value="Acyl-CoA_dh_1"/>
    <property type="match status" value="1"/>
</dbReference>
<evidence type="ECO:0000256" key="9">
    <source>
        <dbReference type="ARBA" id="ARBA00023002"/>
    </source>
</evidence>
<dbReference type="SUPFAM" id="SSF56645">
    <property type="entry name" value="Acyl-CoA dehydrogenase NM domain-like"/>
    <property type="match status" value="1"/>
</dbReference>
<dbReference type="EC" id="1.3.8.7" evidence="4"/>
<dbReference type="GO" id="GO:0033539">
    <property type="term" value="P:fatty acid beta-oxidation using acyl-CoA dehydrogenase"/>
    <property type="evidence" value="ECO:0007669"/>
    <property type="project" value="InterPro"/>
</dbReference>
<comment type="pathway">
    <text evidence="2">Lipid metabolism; fatty acid beta-oxidation.</text>
</comment>
<dbReference type="FunFam" id="1.10.540.10:FF:000004">
    <property type="entry name" value="Acyl-CoA dehydrogenase"/>
    <property type="match status" value="1"/>
</dbReference>
<evidence type="ECO:0000313" key="17">
    <source>
        <dbReference type="Proteomes" id="UP000078070"/>
    </source>
</evidence>
<dbReference type="NCBIfam" id="NF009586">
    <property type="entry name" value="PRK13026.1"/>
    <property type="match status" value="1"/>
</dbReference>
<organism evidence="16 17">
    <name type="scientific">Marinobacterium aestuarii</name>
    <dbReference type="NCBI Taxonomy" id="1821621"/>
    <lineage>
        <taxon>Bacteria</taxon>
        <taxon>Pseudomonadati</taxon>
        <taxon>Pseudomonadota</taxon>
        <taxon>Gammaproteobacteria</taxon>
        <taxon>Oceanospirillales</taxon>
        <taxon>Oceanospirillaceae</taxon>
        <taxon>Marinobacterium</taxon>
    </lineage>
</organism>
<dbReference type="Pfam" id="PF02771">
    <property type="entry name" value="Acyl-CoA_dh_N"/>
    <property type="match status" value="1"/>
</dbReference>
<dbReference type="FunFam" id="1.20.140.10:FF:000009">
    <property type="entry name" value="Acyl-CoA dehydrogenase"/>
    <property type="match status" value="1"/>
</dbReference>
<dbReference type="InterPro" id="IPR036250">
    <property type="entry name" value="AcylCo_DH-like_C"/>
</dbReference>
<dbReference type="Gene3D" id="1.20.140.10">
    <property type="entry name" value="Butyryl-CoA Dehydrogenase, subunit A, domain 3"/>
    <property type="match status" value="1"/>
</dbReference>
<dbReference type="InterPro" id="IPR050741">
    <property type="entry name" value="Acyl-CoA_dehydrogenase"/>
</dbReference>
<evidence type="ECO:0000256" key="2">
    <source>
        <dbReference type="ARBA" id="ARBA00005005"/>
    </source>
</evidence>
<comment type="similarity">
    <text evidence="3">Belongs to the acyl-CoA dehydrogenase family.</text>
</comment>
<evidence type="ECO:0000259" key="12">
    <source>
        <dbReference type="Pfam" id="PF00441"/>
    </source>
</evidence>
<dbReference type="InterPro" id="IPR009075">
    <property type="entry name" value="AcylCo_DH/oxidase_C"/>
</dbReference>
<dbReference type="InterPro" id="IPR015396">
    <property type="entry name" value="FadE_C"/>
</dbReference>
<dbReference type="EMBL" id="CP015839">
    <property type="protein sequence ID" value="ANG63134.1"/>
    <property type="molecule type" value="Genomic_DNA"/>
</dbReference>
<dbReference type="InterPro" id="IPR037069">
    <property type="entry name" value="AcylCoA_DH/ox_N_sf"/>
</dbReference>
<keyword evidence="9" id="KW-0560">Oxidoreductase</keyword>
<name>A0A1A9EYC2_9GAMM</name>
<keyword evidence="17" id="KW-1185">Reference proteome</keyword>
<protein>
    <recommendedName>
        <fullName evidence="6">Acyl-coenzyme A dehydrogenase</fullName>
        <ecNumber evidence="4">1.3.8.7</ecNumber>
        <ecNumber evidence="5">1.3.8.8</ecNumber>
    </recommendedName>
</protein>
<dbReference type="Gene3D" id="2.40.110.10">
    <property type="entry name" value="Butyryl-CoA Dehydrogenase, subunit A, domain 2"/>
    <property type="match status" value="1"/>
</dbReference>
<dbReference type="InterPro" id="IPR013786">
    <property type="entry name" value="AcylCoA_DH/ox_N"/>
</dbReference>
<feature type="domain" description="Acyl-CoA dehydrogenase C-terminal bacterial-type" evidence="15">
    <location>
        <begin position="462"/>
        <end position="735"/>
    </location>
</feature>
<keyword evidence="8" id="KW-0274">FAD</keyword>
<dbReference type="PANTHER" id="PTHR48083:SF33">
    <property type="entry name" value="ACYL-COENZYME A DEHYDROGENASE"/>
    <property type="match status" value="1"/>
</dbReference>
<gene>
    <name evidence="16" type="primary">fadE</name>
    <name evidence="16" type="ORF">A8C75_12060</name>
</gene>
<comment type="cofactor">
    <cofactor evidence="1">
        <name>FAD</name>
        <dbReference type="ChEBI" id="CHEBI:57692"/>
    </cofactor>
</comment>
<dbReference type="InterPro" id="IPR009100">
    <property type="entry name" value="AcylCoA_DH/oxidase_NM_dom_sf"/>
</dbReference>
<comment type="catalytic activity">
    <reaction evidence="10">
        <text>a medium-chain 2,3-saturated fatty acyl-CoA + oxidized [electron-transfer flavoprotein] + H(+) = a medium-chain (2E)-enoyl-CoA + reduced [electron-transfer flavoprotein]</text>
        <dbReference type="Rhea" id="RHEA:14477"/>
        <dbReference type="Rhea" id="RHEA-COMP:10685"/>
        <dbReference type="Rhea" id="RHEA-COMP:10686"/>
        <dbReference type="ChEBI" id="CHEBI:15378"/>
        <dbReference type="ChEBI" id="CHEBI:57692"/>
        <dbReference type="ChEBI" id="CHEBI:58307"/>
        <dbReference type="ChEBI" id="CHEBI:83723"/>
        <dbReference type="ChEBI" id="CHEBI:83726"/>
        <dbReference type="EC" id="1.3.8.7"/>
    </reaction>
</comment>
<feature type="domain" description="Acyl-CoA dehydrogenase/oxidase C-terminal" evidence="12">
    <location>
        <begin position="308"/>
        <end position="455"/>
    </location>
</feature>
<evidence type="ECO:0000256" key="11">
    <source>
        <dbReference type="ARBA" id="ARBA00049247"/>
    </source>
</evidence>
<dbReference type="PANTHER" id="PTHR48083">
    <property type="entry name" value="MEDIUM-CHAIN SPECIFIC ACYL-COA DEHYDROGENASE, MITOCHONDRIAL-RELATED"/>
    <property type="match status" value="1"/>
</dbReference>
<dbReference type="InterPro" id="IPR006091">
    <property type="entry name" value="Acyl-CoA_Oxase/DH_mid-dom"/>
</dbReference>
<dbReference type="Proteomes" id="UP000078070">
    <property type="component" value="Chromosome"/>
</dbReference>
<accession>A0A1A9EYC2</accession>
<feature type="domain" description="Acyl-CoA dehydrogenase/oxidase N-terminal" evidence="14">
    <location>
        <begin position="86"/>
        <end position="180"/>
    </location>
</feature>
<feature type="domain" description="Acyl-CoA oxidase/dehydrogenase middle" evidence="13">
    <location>
        <begin position="185"/>
        <end position="275"/>
    </location>
</feature>
<evidence type="ECO:0000256" key="5">
    <source>
        <dbReference type="ARBA" id="ARBA00012040"/>
    </source>
</evidence>
<sequence>MQQTQGVIGRWRRRYISGPVLRRIKALLPPISDTEREALEAGGLWWDAQLLSGKPDWAQLLASGTPRLSDEEQAFLDGPVTQLCSLIDDWDLTVQQRAVPQPIWDFLRQQRFFGMILPKEFGGLGFSASAHSAVVMRLSSRSIAVAVTVMVPNSLGPGELLLHHGTDAQKDYYLPRLADGREIPCFALTSPEAGSDAASMTDRGIVCYGDYQGEQVLGMRVSWGKRYITLGPVATLMGLAFKLYDPDHLLGDVESIGITVALVPTNTPGINIGERHYPALQAFLNGPNEGEDVFMPMDWVLGGQDCVGQGWKMLMSALAAGRSISLPSLSVGAGKLAARTTGAYARIRYQFGLPVGRFEGVQEALGRMASSLYLIDAARLATTQALDQGKVPAVVSAILKVQATARMREIVNDAMDIHGGKAVCDGPRNYLGNIYRAIPVAITVEGANILTRSLIVFGQGAVRCHPYLLDEMEAAAEPDEAAAVAAFDPLLLRHAAFAAKTLLRSVFHGATFGYLAAAPLDAAELAPHYRRLSRFSAALTWVTEVSLLTLGGDLKRREMLSGRLGDVLGELFLLSCALKRFEDDGRARDDRVLLDACMQRGLVRIEQSLHEVIDNFPSRPISWLLRLSVFPLGRWASGPSDALTSACAERLLTPGPVRDRLTLGVYPGNPGEGVDLVEQAFVQVVATEPLRVRLHRADIESIDAALEQKLLTQEEAEALRSADKAIAEAVAVDRFAEL</sequence>
<evidence type="ECO:0000313" key="16">
    <source>
        <dbReference type="EMBL" id="ANG63134.1"/>
    </source>
</evidence>
<keyword evidence="7" id="KW-0285">Flavoprotein</keyword>
<dbReference type="EC" id="1.3.8.8" evidence="5"/>
<evidence type="ECO:0000256" key="8">
    <source>
        <dbReference type="ARBA" id="ARBA00022827"/>
    </source>
</evidence>
<dbReference type="NCBIfam" id="NF007000">
    <property type="entry name" value="PRK09463.1"/>
    <property type="match status" value="1"/>
</dbReference>
<evidence type="ECO:0000256" key="4">
    <source>
        <dbReference type="ARBA" id="ARBA00012033"/>
    </source>
</evidence>
<evidence type="ECO:0000259" key="14">
    <source>
        <dbReference type="Pfam" id="PF02771"/>
    </source>
</evidence>
<comment type="catalytic activity">
    <reaction evidence="11">
        <text>a long-chain 2,3-saturated fatty acyl-CoA + oxidized [electron-transfer flavoprotein] + H(+) = a long-chain (2E)-enoyl-CoA + reduced [electron-transfer flavoprotein]</text>
        <dbReference type="Rhea" id="RHEA:17721"/>
        <dbReference type="Rhea" id="RHEA-COMP:10685"/>
        <dbReference type="Rhea" id="RHEA-COMP:10686"/>
        <dbReference type="ChEBI" id="CHEBI:15378"/>
        <dbReference type="ChEBI" id="CHEBI:57692"/>
        <dbReference type="ChEBI" id="CHEBI:58307"/>
        <dbReference type="ChEBI" id="CHEBI:83721"/>
        <dbReference type="ChEBI" id="CHEBI:83727"/>
        <dbReference type="EC" id="1.3.8.8"/>
    </reaction>
</comment>
<evidence type="ECO:0000259" key="13">
    <source>
        <dbReference type="Pfam" id="PF02770"/>
    </source>
</evidence>
<dbReference type="Gene3D" id="1.10.540.10">
    <property type="entry name" value="Acyl-CoA dehydrogenase/oxidase, N-terminal domain"/>
    <property type="match status" value="1"/>
</dbReference>
<dbReference type="GO" id="GO:0050660">
    <property type="term" value="F:flavin adenine dinucleotide binding"/>
    <property type="evidence" value="ECO:0007669"/>
    <property type="project" value="InterPro"/>
</dbReference>
<dbReference type="RefSeq" id="WP_067382548.1">
    <property type="nucleotide sequence ID" value="NZ_CP015839.1"/>
</dbReference>
<dbReference type="SUPFAM" id="SSF47203">
    <property type="entry name" value="Acyl-CoA dehydrogenase C-terminal domain-like"/>
    <property type="match status" value="1"/>
</dbReference>
<dbReference type="STRING" id="1821621.A8C75_12060"/>
<dbReference type="GO" id="GO:0005737">
    <property type="term" value="C:cytoplasm"/>
    <property type="evidence" value="ECO:0007669"/>
    <property type="project" value="TreeGrafter"/>
</dbReference>
<dbReference type="GO" id="GO:0070991">
    <property type="term" value="F:medium-chain fatty acyl-CoA dehydrogenase activity"/>
    <property type="evidence" value="ECO:0007669"/>
    <property type="project" value="UniProtKB-EC"/>
</dbReference>
<dbReference type="AlphaFoldDB" id="A0A1A9EYC2"/>
<evidence type="ECO:0000256" key="1">
    <source>
        <dbReference type="ARBA" id="ARBA00001974"/>
    </source>
</evidence>
<dbReference type="GO" id="GO:0004466">
    <property type="term" value="F:long-chain fatty acyl-CoA dehydrogenase activity"/>
    <property type="evidence" value="ECO:0007669"/>
    <property type="project" value="UniProtKB-EC"/>
</dbReference>
<evidence type="ECO:0000256" key="6">
    <source>
        <dbReference type="ARBA" id="ARBA00020144"/>
    </source>
</evidence>
<dbReference type="Pfam" id="PF02770">
    <property type="entry name" value="Acyl-CoA_dh_M"/>
    <property type="match status" value="1"/>
</dbReference>
<dbReference type="OrthoDB" id="9770681at2"/>
<dbReference type="KEGG" id="mars:A8C75_12060"/>